<protein>
    <recommendedName>
        <fullName evidence="6 7">Glucose-methanol-choline oxidoreductase N-terminal domain-containing protein</fullName>
    </recommendedName>
</protein>
<comment type="similarity">
    <text evidence="2 5">Belongs to the GMC oxidoreductase family.</text>
</comment>
<evidence type="ECO:0000259" key="7">
    <source>
        <dbReference type="PROSITE" id="PS00624"/>
    </source>
</evidence>
<proteinExistence type="inferred from homology"/>
<dbReference type="Gene3D" id="3.50.50.60">
    <property type="entry name" value="FAD/NAD(P)-binding domain"/>
    <property type="match status" value="1"/>
</dbReference>
<evidence type="ECO:0000313" key="9">
    <source>
        <dbReference type="Proteomes" id="UP000753802"/>
    </source>
</evidence>
<dbReference type="Gene3D" id="3.30.560.10">
    <property type="entry name" value="Glucose Oxidase, domain 3"/>
    <property type="match status" value="1"/>
</dbReference>
<dbReference type="EMBL" id="JAACJS010000002">
    <property type="protein sequence ID" value="NCI49090.1"/>
    <property type="molecule type" value="Genomic_DNA"/>
</dbReference>
<feature type="domain" description="Glucose-methanol-choline oxidoreductase N-terminal" evidence="7">
    <location>
        <begin position="255"/>
        <end position="269"/>
    </location>
</feature>
<dbReference type="PANTHER" id="PTHR11552:SF147">
    <property type="entry name" value="CHOLINE DEHYDROGENASE, MITOCHONDRIAL"/>
    <property type="match status" value="1"/>
</dbReference>
<accession>A0ABW9ZPS6</accession>
<comment type="caution">
    <text evidence="8">The sequence shown here is derived from an EMBL/GenBank/DDBJ whole genome shotgun (WGS) entry which is preliminary data.</text>
</comment>
<dbReference type="PANTHER" id="PTHR11552">
    <property type="entry name" value="GLUCOSE-METHANOL-CHOLINE GMC OXIDOREDUCTASE"/>
    <property type="match status" value="1"/>
</dbReference>
<evidence type="ECO:0000256" key="4">
    <source>
        <dbReference type="ARBA" id="ARBA00022827"/>
    </source>
</evidence>
<comment type="cofactor">
    <cofactor evidence="1">
        <name>FAD</name>
        <dbReference type="ChEBI" id="CHEBI:57692"/>
    </cofactor>
</comment>
<dbReference type="InterPro" id="IPR000172">
    <property type="entry name" value="GMC_OxRdtase_N"/>
</dbReference>
<dbReference type="PIRSF" id="PIRSF000137">
    <property type="entry name" value="Alcohol_oxidase"/>
    <property type="match status" value="1"/>
</dbReference>
<evidence type="ECO:0000256" key="1">
    <source>
        <dbReference type="ARBA" id="ARBA00001974"/>
    </source>
</evidence>
<name>A0ABW9ZPS6_9BACT</name>
<dbReference type="Pfam" id="PF05199">
    <property type="entry name" value="GMC_oxred_C"/>
    <property type="match status" value="1"/>
</dbReference>
<evidence type="ECO:0000259" key="6">
    <source>
        <dbReference type="PROSITE" id="PS00623"/>
    </source>
</evidence>
<dbReference type="Proteomes" id="UP000753802">
    <property type="component" value="Unassembled WGS sequence"/>
</dbReference>
<evidence type="ECO:0000313" key="8">
    <source>
        <dbReference type="EMBL" id="NCI49090.1"/>
    </source>
</evidence>
<dbReference type="InterPro" id="IPR036188">
    <property type="entry name" value="FAD/NAD-bd_sf"/>
</dbReference>
<reference evidence="8 9" key="1">
    <citation type="submission" date="2020-01" db="EMBL/GenBank/DDBJ databases">
        <title>Genome analysis.</title>
        <authorList>
            <person name="Wu S."/>
            <person name="Wang G."/>
        </authorList>
    </citation>
    <scope>NUCLEOTIDE SEQUENCE [LARGE SCALE GENOMIC DNA]</scope>
    <source>
        <strain evidence="8 9">SYL130</strain>
    </source>
</reference>
<sequence>MNNRFDYIIAGAGSAGAALAARVAENGKHSVLLIEAGGKPDNIWFKVPLGIGKLLHREKYVWKFFTEEIKGINQRRVYMPQGRILGGSSTVNGMVYVRGLPSKFDEWASNGCAGWSFKDVLPYFKRMEDFPGGDPAYRGVGGPFKITEIKRRDVLSEAFRESCLQAGYPAVADYNAVNGEGVGYLQLNTRNGLRESTVTSYLDKVRKNKNLEIRSNTLVEKILVKNKQAIGVRLSTKGGNAYEVYADKEVILSAGAINTPKLLELSGIGNAALLTKLGIPVVHDLPGVGENFQDHINVRAAYESKGSLTINDALNSKWKGFQLGLRYILHRDGLLATPSATIQAMLRSDSSLKEPDIKIQLVHLSEQGRFGVAHNSGVDKFSGFSIGAYQLFPKSVGTVHIKSALHTDDPAIRPNYLDHPEDVDTMLKAVKVARHVATQPALKRFVLQELRPGVNMTNNEELVSYMREVGQTTYHGIGTCKMGNDPMSVVDHKLRVHGIGNLRIADASVMPILVASNTNAAAIMIGEKAADIILEKSL</sequence>
<organism evidence="8 9">
    <name type="scientific">Sediminibacterium roseum</name>
    <dbReference type="NCBI Taxonomy" id="1978412"/>
    <lineage>
        <taxon>Bacteria</taxon>
        <taxon>Pseudomonadati</taxon>
        <taxon>Bacteroidota</taxon>
        <taxon>Chitinophagia</taxon>
        <taxon>Chitinophagales</taxon>
        <taxon>Chitinophagaceae</taxon>
        <taxon>Sediminibacterium</taxon>
    </lineage>
</organism>
<dbReference type="PROSITE" id="PS00623">
    <property type="entry name" value="GMC_OXRED_1"/>
    <property type="match status" value="1"/>
</dbReference>
<dbReference type="Pfam" id="PF00732">
    <property type="entry name" value="GMC_oxred_N"/>
    <property type="match status" value="1"/>
</dbReference>
<evidence type="ECO:0000256" key="2">
    <source>
        <dbReference type="ARBA" id="ARBA00010790"/>
    </source>
</evidence>
<keyword evidence="9" id="KW-1185">Reference proteome</keyword>
<dbReference type="SUPFAM" id="SSF54373">
    <property type="entry name" value="FAD-linked reductases, C-terminal domain"/>
    <property type="match status" value="1"/>
</dbReference>
<keyword evidence="4 5" id="KW-0274">FAD</keyword>
<dbReference type="RefSeq" id="WP_161817387.1">
    <property type="nucleotide sequence ID" value="NZ_JAACJS010000002.1"/>
</dbReference>
<gene>
    <name evidence="8" type="ORF">GWC95_04095</name>
</gene>
<evidence type="ECO:0000256" key="3">
    <source>
        <dbReference type="ARBA" id="ARBA00022630"/>
    </source>
</evidence>
<keyword evidence="3 5" id="KW-0285">Flavoprotein</keyword>
<feature type="domain" description="Glucose-methanol-choline oxidoreductase N-terminal" evidence="6">
    <location>
        <begin position="82"/>
        <end position="105"/>
    </location>
</feature>
<dbReference type="PROSITE" id="PS00624">
    <property type="entry name" value="GMC_OXRED_2"/>
    <property type="match status" value="1"/>
</dbReference>
<dbReference type="InterPro" id="IPR007867">
    <property type="entry name" value="GMC_OxRtase_C"/>
</dbReference>
<dbReference type="InterPro" id="IPR012132">
    <property type="entry name" value="GMC_OxRdtase"/>
</dbReference>
<dbReference type="SUPFAM" id="SSF51905">
    <property type="entry name" value="FAD/NAD(P)-binding domain"/>
    <property type="match status" value="1"/>
</dbReference>
<evidence type="ECO:0000256" key="5">
    <source>
        <dbReference type="RuleBase" id="RU003968"/>
    </source>
</evidence>